<dbReference type="GO" id="GO:0009236">
    <property type="term" value="P:cobalamin biosynthetic process"/>
    <property type="evidence" value="ECO:0007669"/>
    <property type="project" value="UniProtKB-UniRule"/>
</dbReference>
<evidence type="ECO:0000256" key="4">
    <source>
        <dbReference type="ARBA" id="ARBA00022475"/>
    </source>
</evidence>
<evidence type="ECO:0000256" key="6">
    <source>
        <dbReference type="ARBA" id="ARBA00022692"/>
    </source>
</evidence>
<dbReference type="NCBIfam" id="NF002281">
    <property type="entry name" value="PRK01209.2-5"/>
    <property type="match status" value="1"/>
</dbReference>
<gene>
    <name evidence="9 10" type="primary">cobD</name>
    <name evidence="10" type="ordered locus">NT01CX_2082</name>
</gene>
<dbReference type="Pfam" id="PF03186">
    <property type="entry name" value="CobD_Cbib"/>
    <property type="match status" value="1"/>
</dbReference>
<evidence type="ECO:0000256" key="3">
    <source>
        <dbReference type="ARBA" id="ARBA00006263"/>
    </source>
</evidence>
<dbReference type="Proteomes" id="UP000008220">
    <property type="component" value="Chromosome"/>
</dbReference>
<dbReference type="HAMAP" id="MF_00024">
    <property type="entry name" value="CobD_CbiB"/>
    <property type="match status" value="1"/>
</dbReference>
<dbReference type="STRING" id="386415.NT01CX_2082"/>
<feature type="transmembrane region" description="Helical" evidence="9">
    <location>
        <begin position="157"/>
        <end position="178"/>
    </location>
</feature>
<keyword evidence="5 9" id="KW-0169">Cobalamin biosynthesis</keyword>
<reference evidence="10 11" key="1">
    <citation type="journal article" date="2006" name="Nat. Biotechnol.">
        <title>The genome and transcriptomes of the anti-tumor agent Clostridium novyi-NT.</title>
        <authorList>
            <person name="Bettegowda C."/>
            <person name="Huang X."/>
            <person name="Lin J."/>
            <person name="Cheong I."/>
            <person name="Kohli M."/>
            <person name="Szabo S.A."/>
            <person name="Zhang X."/>
            <person name="Diaz L.A. Jr."/>
            <person name="Velculescu V.E."/>
            <person name="Parmigiani G."/>
            <person name="Kinzler K.W."/>
            <person name="Vogelstein B."/>
            <person name="Zhou S."/>
        </authorList>
    </citation>
    <scope>NUCLEOTIDE SEQUENCE [LARGE SCALE GENOMIC DNA]</scope>
    <source>
        <strain evidence="10 11">NT</strain>
    </source>
</reference>
<evidence type="ECO:0000313" key="10">
    <source>
        <dbReference type="EMBL" id="ABK61251.1"/>
    </source>
</evidence>
<comment type="function">
    <text evidence="9">Converts cobyric acid to cobinamide by the addition of aminopropanol on the F carboxylic group.</text>
</comment>
<evidence type="ECO:0000256" key="8">
    <source>
        <dbReference type="ARBA" id="ARBA00023136"/>
    </source>
</evidence>
<dbReference type="KEGG" id="cno:NT01CX_2082"/>
<evidence type="ECO:0000256" key="9">
    <source>
        <dbReference type="HAMAP-Rule" id="MF_00024"/>
    </source>
</evidence>
<dbReference type="RefSeq" id="WP_011722155.1">
    <property type="nucleotide sequence ID" value="NC_008593.1"/>
</dbReference>
<evidence type="ECO:0000313" key="11">
    <source>
        <dbReference type="Proteomes" id="UP000008220"/>
    </source>
</evidence>
<keyword evidence="11" id="KW-1185">Reference proteome</keyword>
<dbReference type="AlphaFoldDB" id="A0Q0K3"/>
<evidence type="ECO:0000256" key="1">
    <source>
        <dbReference type="ARBA" id="ARBA00004651"/>
    </source>
</evidence>
<feature type="transmembrane region" description="Helical" evidence="9">
    <location>
        <begin position="296"/>
        <end position="316"/>
    </location>
</feature>
<organism evidence="10 11">
    <name type="scientific">Clostridium novyi (strain NT)</name>
    <dbReference type="NCBI Taxonomy" id="386415"/>
    <lineage>
        <taxon>Bacteria</taxon>
        <taxon>Bacillati</taxon>
        <taxon>Bacillota</taxon>
        <taxon>Clostridia</taxon>
        <taxon>Eubacteriales</taxon>
        <taxon>Clostridiaceae</taxon>
        <taxon>Clostridium</taxon>
    </lineage>
</organism>
<evidence type="ECO:0000256" key="2">
    <source>
        <dbReference type="ARBA" id="ARBA00004953"/>
    </source>
</evidence>
<dbReference type="PANTHER" id="PTHR34308:SF1">
    <property type="entry name" value="COBALAMIN BIOSYNTHESIS PROTEIN CBIB"/>
    <property type="match status" value="1"/>
</dbReference>
<dbReference type="PANTHER" id="PTHR34308">
    <property type="entry name" value="COBALAMIN BIOSYNTHESIS PROTEIN CBIB"/>
    <property type="match status" value="1"/>
</dbReference>
<dbReference type="GO" id="GO:0048472">
    <property type="term" value="F:threonine-phosphate decarboxylase activity"/>
    <property type="evidence" value="ECO:0007669"/>
    <property type="project" value="InterPro"/>
</dbReference>
<sequence length="321" mass="36300">MKQIISIYLAFLLDCILGDPYWFPHPVRFIGKYISFFEKQIRKLKLNNKALKIFGIVLTISTVTITYTISYLVLKVAFDVNVELYYVLNIVMMWTAIAPKCLSSEGVKIYKELSKGNLEKARKQLSYIVGRDTENLDEGEITRAVVETIGENTSDGIIAPLMYMFIGGAPLALAYKAVNTLDSMVGYKEDIYFDFGWFSAKFDDVVNYIPARLTAIFMIISSCVLRLDYKNCIKIIKRDRKNHTSPNAGYPESAMAGALKVQLGGTNSYFGKLTYKPKIGDKLKELNKEDIKKSCILMYATTVVSIVIFSLILLLIKEKIV</sequence>
<dbReference type="HOGENOM" id="CLU_054212_0_0_9"/>
<dbReference type="GO" id="GO:0015420">
    <property type="term" value="F:ABC-type vitamin B12 transporter activity"/>
    <property type="evidence" value="ECO:0007669"/>
    <property type="project" value="UniProtKB-UniRule"/>
</dbReference>
<evidence type="ECO:0000256" key="7">
    <source>
        <dbReference type="ARBA" id="ARBA00022989"/>
    </source>
</evidence>
<keyword evidence="6 9" id="KW-0812">Transmembrane</keyword>
<keyword evidence="7 9" id="KW-1133">Transmembrane helix</keyword>
<keyword evidence="8 9" id="KW-0472">Membrane</keyword>
<feature type="transmembrane region" description="Helical" evidence="9">
    <location>
        <begin position="84"/>
        <end position="102"/>
    </location>
</feature>
<protein>
    <recommendedName>
        <fullName evidence="9">Cobalamin biosynthesis protein CobD</fullName>
    </recommendedName>
</protein>
<comment type="subcellular location">
    <subcellularLocation>
        <location evidence="1 9">Cell membrane</location>
        <topology evidence="1 9">Multi-pass membrane protein</topology>
    </subcellularLocation>
</comment>
<comment type="pathway">
    <text evidence="2 9">Cofactor biosynthesis; adenosylcobalamin biosynthesis.</text>
</comment>
<dbReference type="UniPathway" id="UPA00148"/>
<feature type="transmembrane region" description="Helical" evidence="9">
    <location>
        <begin position="50"/>
        <end position="72"/>
    </location>
</feature>
<accession>A0Q0K3</accession>
<evidence type="ECO:0000256" key="5">
    <source>
        <dbReference type="ARBA" id="ARBA00022573"/>
    </source>
</evidence>
<dbReference type="NCBIfam" id="TIGR00380">
    <property type="entry name" value="cobal_cbiB"/>
    <property type="match status" value="1"/>
</dbReference>
<dbReference type="InterPro" id="IPR004485">
    <property type="entry name" value="Cobalamin_biosynth_CobD/CbiB"/>
</dbReference>
<keyword evidence="4 9" id="KW-1003">Cell membrane</keyword>
<comment type="similarity">
    <text evidence="3 9">Belongs to the CobD/CbiB family.</text>
</comment>
<feature type="transmembrane region" description="Helical" evidence="9">
    <location>
        <begin position="209"/>
        <end position="229"/>
    </location>
</feature>
<proteinExistence type="inferred from homology"/>
<name>A0Q0K3_CLONN</name>
<dbReference type="EMBL" id="CP000382">
    <property type="protein sequence ID" value="ABK61251.1"/>
    <property type="molecule type" value="Genomic_DNA"/>
</dbReference>
<dbReference type="GO" id="GO:0005886">
    <property type="term" value="C:plasma membrane"/>
    <property type="evidence" value="ECO:0007669"/>
    <property type="project" value="UniProtKB-SubCell"/>
</dbReference>
<dbReference type="eggNOG" id="COG1270">
    <property type="taxonomic scope" value="Bacteria"/>
</dbReference>